<feature type="region of interest" description="Disordered" evidence="1">
    <location>
        <begin position="1"/>
        <end position="60"/>
    </location>
</feature>
<evidence type="ECO:0000256" key="1">
    <source>
        <dbReference type="SAM" id="MobiDB-lite"/>
    </source>
</evidence>
<dbReference type="Proteomes" id="UP001501115">
    <property type="component" value="Unassembled WGS sequence"/>
</dbReference>
<protein>
    <submittedName>
        <fullName evidence="2">Uncharacterized protein</fullName>
    </submittedName>
</protein>
<comment type="caution">
    <text evidence="2">The sequence shown here is derived from an EMBL/GenBank/DDBJ whole genome shotgun (WGS) entry which is preliminary data.</text>
</comment>
<keyword evidence="3" id="KW-1185">Reference proteome</keyword>
<sequence>MNASESNEADFTVPSSIEAGASKAATEPAGALVPAPPPTQGTTPATPPRRAEPAHVDFPPVENGVDYLRSVVDHLTDEDPPTPRALKYAVLHLQAAAEVLLKSRLLQEHWSLVFAEPSAATRKKFEAGNFNSCTTEAAIDRLRNIAGVDVDDKSAAALKKLAETRNALQHYGLTWPARAVEARAADVLDFLMGFVHAELAPALTAEPEEAERDEVQDGLAYVRARLSTIQSFLKRRHDQLRPELKKLLDLTVQCPLCMQWAVVIGSGGGPLSCRFCHHSWPSAEVAAVDIGLTGNDYCNLADCPDCGESAVLVDFATIASAPTHYRSVCFACGDVFDVLHVCESCEQHFDPDEESDLGLCPECLAVRVDRF</sequence>
<evidence type="ECO:0000313" key="3">
    <source>
        <dbReference type="Proteomes" id="UP001501115"/>
    </source>
</evidence>
<organism evidence="2 3">
    <name type="scientific">Streptomyces venetus</name>
    <dbReference type="NCBI Taxonomy" id="1701086"/>
    <lineage>
        <taxon>Bacteria</taxon>
        <taxon>Bacillati</taxon>
        <taxon>Actinomycetota</taxon>
        <taxon>Actinomycetes</taxon>
        <taxon>Kitasatosporales</taxon>
        <taxon>Streptomycetaceae</taxon>
        <taxon>Streptomyces</taxon>
    </lineage>
</organism>
<dbReference type="RefSeq" id="WP_345660248.1">
    <property type="nucleotide sequence ID" value="NZ_BAABET010000002.1"/>
</dbReference>
<dbReference type="EMBL" id="BAABET010000002">
    <property type="protein sequence ID" value="GAA4297112.1"/>
    <property type="molecule type" value="Genomic_DNA"/>
</dbReference>
<reference evidence="3" key="1">
    <citation type="journal article" date="2019" name="Int. J. Syst. Evol. Microbiol.">
        <title>The Global Catalogue of Microorganisms (GCM) 10K type strain sequencing project: providing services to taxonomists for standard genome sequencing and annotation.</title>
        <authorList>
            <consortium name="The Broad Institute Genomics Platform"/>
            <consortium name="The Broad Institute Genome Sequencing Center for Infectious Disease"/>
            <person name="Wu L."/>
            <person name="Ma J."/>
        </authorList>
    </citation>
    <scope>NUCLEOTIDE SEQUENCE [LARGE SCALE GENOMIC DNA]</scope>
    <source>
        <strain evidence="3">JCM 31290</strain>
    </source>
</reference>
<evidence type="ECO:0000313" key="2">
    <source>
        <dbReference type="EMBL" id="GAA4297112.1"/>
    </source>
</evidence>
<name>A0ABP8F7L3_9ACTN</name>
<gene>
    <name evidence="2" type="ORF">GCM10023086_11120</name>
</gene>
<proteinExistence type="predicted"/>
<accession>A0ABP8F7L3</accession>